<evidence type="ECO:0000313" key="4">
    <source>
        <dbReference type="Proteomes" id="UP000198287"/>
    </source>
</evidence>
<organism evidence="3 4">
    <name type="scientific">Folsomia candida</name>
    <name type="common">Springtail</name>
    <dbReference type="NCBI Taxonomy" id="158441"/>
    <lineage>
        <taxon>Eukaryota</taxon>
        <taxon>Metazoa</taxon>
        <taxon>Ecdysozoa</taxon>
        <taxon>Arthropoda</taxon>
        <taxon>Hexapoda</taxon>
        <taxon>Collembola</taxon>
        <taxon>Entomobryomorpha</taxon>
        <taxon>Isotomoidea</taxon>
        <taxon>Isotomidae</taxon>
        <taxon>Proisotominae</taxon>
        <taxon>Folsomia</taxon>
    </lineage>
</organism>
<sequence length="442" mass="48751">MFFKQILVVAMAAILVSGEPPSTNIDPDNAQQHLREDEGSQDPVGDGQDSLLPSQVNSIFPNPNGPFYGFPFDLGTTFGRMLPFTVSGYCEAGKIYSIKRPEDILNYQAELECLYNTGVSPAKIPEGALYGTVLSAINTRLFNQLVGQLWKGKSINRTQCNGNTAYVGWNNVRGNPVAPFVAYLVHPQLNLAPGEYDNGRSALVFEYGIDIPQACPEYRAQLLQNHGRAILRGASLSASTFLPTTHMVEVFRFLGKQDDGGDIYLGKTLMKDAYREDQQAATIAYSVLINYDKDANPLSVAGLPTLPSAHGFKYMHPGIVDFVFRLNPIDNLLTSPFRTINKLVRGAIKTGTNSLLFAQSLPFSFQNLRRNSQFFRHRFYHDVNAKRQMSKIPTTPVQTPSNKGRTDIQLPVPSIAQPPATVEVTRTPVPPSTTKTPVTVRP</sequence>
<feature type="region of interest" description="Disordered" evidence="1">
    <location>
        <begin position="20"/>
        <end position="48"/>
    </location>
</feature>
<reference evidence="3 4" key="1">
    <citation type="submission" date="2015-12" db="EMBL/GenBank/DDBJ databases">
        <title>The genome of Folsomia candida.</title>
        <authorList>
            <person name="Faddeeva A."/>
            <person name="Derks M.F."/>
            <person name="Anvar Y."/>
            <person name="Smit S."/>
            <person name="Van Straalen N."/>
            <person name="Roelofs D."/>
        </authorList>
    </citation>
    <scope>NUCLEOTIDE SEQUENCE [LARGE SCALE GENOMIC DNA]</scope>
    <source>
        <strain evidence="3 4">VU population</strain>
        <tissue evidence="3">Whole body</tissue>
    </source>
</reference>
<dbReference type="Proteomes" id="UP000198287">
    <property type="component" value="Unassembled WGS sequence"/>
</dbReference>
<keyword evidence="2" id="KW-0732">Signal</keyword>
<dbReference type="EMBL" id="LNIX01000001">
    <property type="protein sequence ID" value="OXA64632.1"/>
    <property type="molecule type" value="Genomic_DNA"/>
</dbReference>
<keyword evidence="4" id="KW-1185">Reference proteome</keyword>
<gene>
    <name evidence="3" type="ORF">Fcan01_03187</name>
</gene>
<feature type="chain" id="PRO_5013121672" evidence="2">
    <location>
        <begin position="19"/>
        <end position="442"/>
    </location>
</feature>
<accession>A0A226F4B7</accession>
<comment type="caution">
    <text evidence="3">The sequence shown here is derived from an EMBL/GenBank/DDBJ whole genome shotgun (WGS) entry which is preliminary data.</text>
</comment>
<feature type="region of interest" description="Disordered" evidence="1">
    <location>
        <begin position="392"/>
        <end position="442"/>
    </location>
</feature>
<evidence type="ECO:0000256" key="1">
    <source>
        <dbReference type="SAM" id="MobiDB-lite"/>
    </source>
</evidence>
<feature type="compositionally biased region" description="Low complexity" evidence="1">
    <location>
        <begin position="418"/>
        <end position="442"/>
    </location>
</feature>
<evidence type="ECO:0000313" key="3">
    <source>
        <dbReference type="EMBL" id="OXA64632.1"/>
    </source>
</evidence>
<feature type="compositionally biased region" description="Polar residues" evidence="1">
    <location>
        <begin position="20"/>
        <end position="32"/>
    </location>
</feature>
<name>A0A226F4B7_FOLCA</name>
<dbReference type="OrthoDB" id="340859at2759"/>
<proteinExistence type="predicted"/>
<feature type="compositionally biased region" description="Polar residues" evidence="1">
    <location>
        <begin position="392"/>
        <end position="403"/>
    </location>
</feature>
<evidence type="ECO:0000256" key="2">
    <source>
        <dbReference type="SAM" id="SignalP"/>
    </source>
</evidence>
<feature type="signal peptide" evidence="2">
    <location>
        <begin position="1"/>
        <end position="18"/>
    </location>
</feature>
<protein>
    <submittedName>
        <fullName evidence="3">Uncharacterized protein</fullName>
    </submittedName>
</protein>
<dbReference type="AlphaFoldDB" id="A0A226F4B7"/>